<dbReference type="AlphaFoldDB" id="A0A1H0N5F3"/>
<dbReference type="Gene3D" id="3.30.750.24">
    <property type="entry name" value="STAS domain"/>
    <property type="match status" value="1"/>
</dbReference>
<dbReference type="Proteomes" id="UP000199073">
    <property type="component" value="Unassembled WGS sequence"/>
</dbReference>
<accession>A0A1H0N5F3</accession>
<dbReference type="PANTHER" id="PTHR33495:SF14">
    <property type="entry name" value="ANTI-SIGMA FACTOR ANTAGONIST"/>
    <property type="match status" value="1"/>
</dbReference>
<protein>
    <recommendedName>
        <fullName evidence="2">Anti-sigma factor antagonist</fullName>
    </recommendedName>
</protein>
<gene>
    <name evidence="4" type="ORF">SAMN05660330_01257</name>
</gene>
<reference evidence="4 5" key="1">
    <citation type="submission" date="2016-10" db="EMBL/GenBank/DDBJ databases">
        <authorList>
            <person name="de Groot N.N."/>
        </authorList>
    </citation>
    <scope>NUCLEOTIDE SEQUENCE [LARGE SCALE GENOMIC DNA]</scope>
    <source>
        <strain evidence="4 5">DSM 12130</strain>
    </source>
</reference>
<dbReference type="NCBIfam" id="TIGR00377">
    <property type="entry name" value="ant_ant_sig"/>
    <property type="match status" value="1"/>
</dbReference>
<evidence type="ECO:0000313" key="5">
    <source>
        <dbReference type="Proteomes" id="UP000199073"/>
    </source>
</evidence>
<feature type="domain" description="STAS" evidence="3">
    <location>
        <begin position="1"/>
        <end position="110"/>
    </location>
</feature>
<dbReference type="CDD" id="cd07043">
    <property type="entry name" value="STAS_anti-anti-sigma_factors"/>
    <property type="match status" value="1"/>
</dbReference>
<evidence type="ECO:0000259" key="3">
    <source>
        <dbReference type="PROSITE" id="PS50801"/>
    </source>
</evidence>
<dbReference type="PANTHER" id="PTHR33495">
    <property type="entry name" value="ANTI-SIGMA FACTOR ANTAGONIST TM_1081-RELATED-RELATED"/>
    <property type="match status" value="1"/>
</dbReference>
<dbReference type="STRING" id="91360.SAMN05660330_01257"/>
<dbReference type="OrthoDB" id="280847at2"/>
<dbReference type="RefSeq" id="WP_092220883.1">
    <property type="nucleotide sequence ID" value="NZ_FNJI01000007.1"/>
</dbReference>
<keyword evidence="5" id="KW-1185">Reference proteome</keyword>
<comment type="similarity">
    <text evidence="1 2">Belongs to the anti-sigma-factor antagonist family.</text>
</comment>
<evidence type="ECO:0000256" key="2">
    <source>
        <dbReference type="RuleBase" id="RU003749"/>
    </source>
</evidence>
<dbReference type="EMBL" id="FNJI01000007">
    <property type="protein sequence ID" value="SDO87944.1"/>
    <property type="molecule type" value="Genomic_DNA"/>
</dbReference>
<name>A0A1H0N5F3_9BACT</name>
<dbReference type="InterPro" id="IPR003658">
    <property type="entry name" value="Anti-sigma_ant"/>
</dbReference>
<organism evidence="4 5">
    <name type="scientific">Desulforhopalus singaporensis</name>
    <dbReference type="NCBI Taxonomy" id="91360"/>
    <lineage>
        <taxon>Bacteria</taxon>
        <taxon>Pseudomonadati</taxon>
        <taxon>Thermodesulfobacteriota</taxon>
        <taxon>Desulfobulbia</taxon>
        <taxon>Desulfobulbales</taxon>
        <taxon>Desulfocapsaceae</taxon>
        <taxon>Desulforhopalus</taxon>
    </lineage>
</organism>
<dbReference type="Pfam" id="PF01740">
    <property type="entry name" value="STAS"/>
    <property type="match status" value="1"/>
</dbReference>
<dbReference type="PROSITE" id="PS50801">
    <property type="entry name" value="STAS"/>
    <property type="match status" value="1"/>
</dbReference>
<dbReference type="InterPro" id="IPR036513">
    <property type="entry name" value="STAS_dom_sf"/>
</dbReference>
<proteinExistence type="inferred from homology"/>
<dbReference type="SUPFAM" id="SSF52091">
    <property type="entry name" value="SpoIIaa-like"/>
    <property type="match status" value="1"/>
</dbReference>
<evidence type="ECO:0000256" key="1">
    <source>
        <dbReference type="ARBA" id="ARBA00009013"/>
    </source>
</evidence>
<evidence type="ECO:0000313" key="4">
    <source>
        <dbReference type="EMBL" id="SDO87944.1"/>
    </source>
</evidence>
<sequence>MQVTVSQENNATILTLSGRLDSSSAPQFEEQLTGYLASPTSHLIFDFNDLDYISSAGLRLILNTAKAYRQGPFVFMTCSMQDHVLEVFEIAGFDTIITIHNTMAETLSALDRT</sequence>
<dbReference type="InterPro" id="IPR002645">
    <property type="entry name" value="STAS_dom"/>
</dbReference>
<dbReference type="GO" id="GO:0043856">
    <property type="term" value="F:anti-sigma factor antagonist activity"/>
    <property type="evidence" value="ECO:0007669"/>
    <property type="project" value="InterPro"/>
</dbReference>